<accession>A0ABZ2CII5</accession>
<organism evidence="2 3">
    <name type="scientific">Niallia oryzisoli</name>
    <dbReference type="NCBI Taxonomy" id="1737571"/>
    <lineage>
        <taxon>Bacteria</taxon>
        <taxon>Bacillati</taxon>
        <taxon>Bacillota</taxon>
        <taxon>Bacilli</taxon>
        <taxon>Bacillales</taxon>
        <taxon>Bacillaceae</taxon>
        <taxon>Niallia</taxon>
    </lineage>
</organism>
<dbReference type="Proteomes" id="UP001357223">
    <property type="component" value="Chromosome"/>
</dbReference>
<dbReference type="SUPFAM" id="SSF89360">
    <property type="entry name" value="HesB-like domain"/>
    <property type="match status" value="1"/>
</dbReference>
<feature type="domain" description="Core" evidence="1">
    <location>
        <begin position="12"/>
        <end position="95"/>
    </location>
</feature>
<evidence type="ECO:0000313" key="2">
    <source>
        <dbReference type="EMBL" id="WVX81817.1"/>
    </source>
</evidence>
<keyword evidence="3" id="KW-1185">Reference proteome</keyword>
<reference evidence="2 3" key="1">
    <citation type="submission" date="2023-10" db="EMBL/GenBank/DDBJ databases">
        <title>Niallia locisalis sp.nov. isolated from a salt pond sample.</title>
        <authorList>
            <person name="Li X.-J."/>
            <person name="Dong L."/>
        </authorList>
    </citation>
    <scope>NUCLEOTIDE SEQUENCE [LARGE SCALE GENOMIC DNA]</scope>
    <source>
        <strain evidence="2 3">DSM 29761</strain>
    </source>
</reference>
<evidence type="ECO:0000313" key="3">
    <source>
        <dbReference type="Proteomes" id="UP001357223"/>
    </source>
</evidence>
<dbReference type="InterPro" id="IPR000361">
    <property type="entry name" value="ATAP_core_dom"/>
</dbReference>
<dbReference type="RefSeq" id="WP_338450727.1">
    <property type="nucleotide sequence ID" value="NZ_CP137640.1"/>
</dbReference>
<name>A0ABZ2CII5_9BACI</name>
<sequence>MQWQEERIQLVITMTEAALNKLKEIELKEEQSPRIDAQIAGGCGVSVKFTLIFDEPRRNDIVIEYSGIQIHIDRFTKRYLDEVTQIDFIDEHGFLVGESFVSSACAIEIKES</sequence>
<dbReference type="Gene3D" id="2.60.300.12">
    <property type="entry name" value="HesB-like domain"/>
    <property type="match status" value="1"/>
</dbReference>
<protein>
    <submittedName>
        <fullName evidence="2">Iron-sulfur cluster biosynthesis family protein</fullName>
    </submittedName>
</protein>
<evidence type="ECO:0000259" key="1">
    <source>
        <dbReference type="Pfam" id="PF01521"/>
    </source>
</evidence>
<dbReference type="EMBL" id="CP137640">
    <property type="protein sequence ID" value="WVX81817.1"/>
    <property type="molecule type" value="Genomic_DNA"/>
</dbReference>
<proteinExistence type="predicted"/>
<dbReference type="InterPro" id="IPR035903">
    <property type="entry name" value="HesB-like_dom_sf"/>
</dbReference>
<gene>
    <name evidence="2" type="ORF">R4Z09_01870</name>
</gene>
<dbReference type="Pfam" id="PF01521">
    <property type="entry name" value="Fe-S_biosyn"/>
    <property type="match status" value="1"/>
</dbReference>